<proteinExistence type="predicted"/>
<evidence type="ECO:0000313" key="1">
    <source>
        <dbReference type="EMBL" id="MDI9859989.1"/>
    </source>
</evidence>
<accession>A0ABT6Y944</accession>
<dbReference type="Proteomes" id="UP001236507">
    <property type="component" value="Unassembled WGS sequence"/>
</dbReference>
<sequence>MKASPKFFKLIYYHMESTELKTLIGFIKENTVFNEIISKTIIVEYYTIEKGGSLDSILHLKNGDIITFRDFDTSFIWSIWSLINLYFNATSYSTNRWNKAEFTVYKDGRYDVKTWWDSEFQISLYGEDN</sequence>
<protein>
    <submittedName>
        <fullName evidence="1">Uncharacterized protein</fullName>
    </submittedName>
</protein>
<reference evidence="1 2" key="1">
    <citation type="submission" date="2023-05" db="EMBL/GenBank/DDBJ databases">
        <title>Novel species of genus Flectobacillus isolated from stream in China.</title>
        <authorList>
            <person name="Lu H."/>
        </authorList>
    </citation>
    <scope>NUCLEOTIDE SEQUENCE [LARGE SCALE GENOMIC DNA]</scope>
    <source>
        <strain evidence="1 2">KCTC 42575</strain>
    </source>
</reference>
<comment type="caution">
    <text evidence="1">The sequence shown here is derived from an EMBL/GenBank/DDBJ whole genome shotgun (WGS) entry which is preliminary data.</text>
</comment>
<dbReference type="EMBL" id="JASHIF010000009">
    <property type="protein sequence ID" value="MDI9859989.1"/>
    <property type="molecule type" value="Genomic_DNA"/>
</dbReference>
<dbReference type="RefSeq" id="WP_283344820.1">
    <property type="nucleotide sequence ID" value="NZ_JASHIF010000009.1"/>
</dbReference>
<organism evidence="1 2">
    <name type="scientific">Flectobacillus roseus</name>
    <dbReference type="NCBI Taxonomy" id="502259"/>
    <lineage>
        <taxon>Bacteria</taxon>
        <taxon>Pseudomonadati</taxon>
        <taxon>Bacteroidota</taxon>
        <taxon>Cytophagia</taxon>
        <taxon>Cytophagales</taxon>
        <taxon>Flectobacillaceae</taxon>
        <taxon>Flectobacillus</taxon>
    </lineage>
</organism>
<gene>
    <name evidence="1" type="ORF">QM524_12280</name>
</gene>
<keyword evidence="2" id="KW-1185">Reference proteome</keyword>
<name>A0ABT6Y944_9BACT</name>
<evidence type="ECO:0000313" key="2">
    <source>
        <dbReference type="Proteomes" id="UP001236507"/>
    </source>
</evidence>